<evidence type="ECO:0000313" key="1">
    <source>
        <dbReference type="EMBL" id="THU94158.1"/>
    </source>
</evidence>
<accession>A0A4S8LY79</accession>
<organism evidence="1 2">
    <name type="scientific">Dendrothele bispora (strain CBS 962.96)</name>
    <dbReference type="NCBI Taxonomy" id="1314807"/>
    <lineage>
        <taxon>Eukaryota</taxon>
        <taxon>Fungi</taxon>
        <taxon>Dikarya</taxon>
        <taxon>Basidiomycota</taxon>
        <taxon>Agaricomycotina</taxon>
        <taxon>Agaricomycetes</taxon>
        <taxon>Agaricomycetidae</taxon>
        <taxon>Agaricales</taxon>
        <taxon>Agaricales incertae sedis</taxon>
        <taxon>Dendrothele</taxon>
    </lineage>
</organism>
<gene>
    <name evidence="1" type="ORF">K435DRAFT_860802</name>
</gene>
<dbReference type="EMBL" id="ML179230">
    <property type="protein sequence ID" value="THU94158.1"/>
    <property type="molecule type" value="Genomic_DNA"/>
</dbReference>
<reference evidence="1 2" key="1">
    <citation type="journal article" date="2019" name="Nat. Ecol. Evol.">
        <title>Megaphylogeny resolves global patterns of mushroom evolution.</title>
        <authorList>
            <person name="Varga T."/>
            <person name="Krizsan K."/>
            <person name="Foldi C."/>
            <person name="Dima B."/>
            <person name="Sanchez-Garcia M."/>
            <person name="Sanchez-Ramirez S."/>
            <person name="Szollosi G.J."/>
            <person name="Szarkandi J.G."/>
            <person name="Papp V."/>
            <person name="Albert L."/>
            <person name="Andreopoulos W."/>
            <person name="Angelini C."/>
            <person name="Antonin V."/>
            <person name="Barry K.W."/>
            <person name="Bougher N.L."/>
            <person name="Buchanan P."/>
            <person name="Buyck B."/>
            <person name="Bense V."/>
            <person name="Catcheside P."/>
            <person name="Chovatia M."/>
            <person name="Cooper J."/>
            <person name="Damon W."/>
            <person name="Desjardin D."/>
            <person name="Finy P."/>
            <person name="Geml J."/>
            <person name="Haridas S."/>
            <person name="Hughes K."/>
            <person name="Justo A."/>
            <person name="Karasinski D."/>
            <person name="Kautmanova I."/>
            <person name="Kiss B."/>
            <person name="Kocsube S."/>
            <person name="Kotiranta H."/>
            <person name="LaButti K.M."/>
            <person name="Lechner B.E."/>
            <person name="Liimatainen K."/>
            <person name="Lipzen A."/>
            <person name="Lukacs Z."/>
            <person name="Mihaltcheva S."/>
            <person name="Morgado L.N."/>
            <person name="Niskanen T."/>
            <person name="Noordeloos M.E."/>
            <person name="Ohm R.A."/>
            <person name="Ortiz-Santana B."/>
            <person name="Ovrebo C."/>
            <person name="Racz N."/>
            <person name="Riley R."/>
            <person name="Savchenko A."/>
            <person name="Shiryaev A."/>
            <person name="Soop K."/>
            <person name="Spirin V."/>
            <person name="Szebenyi C."/>
            <person name="Tomsovsky M."/>
            <person name="Tulloss R.E."/>
            <person name="Uehling J."/>
            <person name="Grigoriev I.V."/>
            <person name="Vagvolgyi C."/>
            <person name="Papp T."/>
            <person name="Martin F.M."/>
            <person name="Miettinen O."/>
            <person name="Hibbett D.S."/>
            <person name="Nagy L.G."/>
        </authorList>
    </citation>
    <scope>NUCLEOTIDE SEQUENCE [LARGE SCALE GENOMIC DNA]</scope>
    <source>
        <strain evidence="1 2">CBS 962.96</strain>
    </source>
</reference>
<sequence>MAFRVYADPHYTTALRTSLVALPEKFQSKITTPPSFPWTRIMDYLDITGILALRRLNRETKHQADRYMDQVFTYERPLKQYFSLEETRLFRYIHEATGVLASGIPALSFLSRRPIDRTVLKLFVVNRHAGTLISFLQQIGFVCVRYTWRQCTANYKPLLNAVQRSTFLDTIDLKEAYPDLSVEARIHFAREDSGIDVYVCPRSPVQAILQGACTCDTVFFTASEAYCLFPQTLLSKGTNYILRVSSKSQRWFGNALGAYDVEEWPRFDYVHPLVTTSSDFQPFPRFLGDNSCYILRFSGGMRNLDEGWSGFHANQFAIIHSTTPEGCVLSLSSVATLSQCMSFYTTPNHLLEPAHQADSL</sequence>
<protein>
    <submittedName>
        <fullName evidence="1">Uncharacterized protein</fullName>
    </submittedName>
</protein>
<keyword evidence="2" id="KW-1185">Reference proteome</keyword>
<dbReference type="AlphaFoldDB" id="A0A4S8LY79"/>
<evidence type="ECO:0000313" key="2">
    <source>
        <dbReference type="Proteomes" id="UP000297245"/>
    </source>
</evidence>
<dbReference type="Proteomes" id="UP000297245">
    <property type="component" value="Unassembled WGS sequence"/>
</dbReference>
<name>A0A4S8LY79_DENBC</name>
<proteinExistence type="predicted"/>